<evidence type="ECO:0000313" key="2">
    <source>
        <dbReference type="Proteomes" id="UP000006462"/>
    </source>
</evidence>
<protein>
    <submittedName>
        <fullName evidence="1">Uncharacterized protein</fullName>
    </submittedName>
</protein>
<accession>A0ABM9ZR90</accession>
<name>A0ABM9ZR90_9BACT</name>
<sequence>MINGDEKTQNRVLFCTCTDVKFPNHPNNHSRGCEPCIAKNLAQVKIPTCFFKKVDPEYRGPGYFMKDFAALVMRKNETENERQEPHTIS</sequence>
<dbReference type="RefSeq" id="WP_009166110.1">
    <property type="nucleotide sequence ID" value="NZ_ADFP01000135.1"/>
</dbReference>
<proteinExistence type="predicted"/>
<reference evidence="1 2" key="1">
    <citation type="submission" date="2009-12" db="EMBL/GenBank/DDBJ databases">
        <authorList>
            <person name="Shrivastava S."/>
            <person name="Madupu R."/>
            <person name="Durkin A.S."/>
            <person name="Torralba M."/>
            <person name="Methe B."/>
            <person name="Sutton G.G."/>
            <person name="Strausberg R.L."/>
            <person name="Nelson K.E."/>
        </authorList>
    </citation>
    <scope>NUCLEOTIDE SEQUENCE [LARGE SCALE GENOMIC DNA]</scope>
    <source>
        <strain evidence="1 2">W5455</strain>
    </source>
</reference>
<evidence type="ECO:0000313" key="1">
    <source>
        <dbReference type="EMBL" id="EFB89385.1"/>
    </source>
</evidence>
<dbReference type="Pfam" id="PF20095">
    <property type="entry name" value="DUF6485"/>
    <property type="match status" value="1"/>
</dbReference>
<comment type="caution">
    <text evidence="1">The sequence shown here is derived from an EMBL/GenBank/DDBJ whole genome shotgun (WGS) entry which is preliminary data.</text>
</comment>
<organism evidence="1 2">
    <name type="scientific">Pyramidobacter piscolens W5455</name>
    <dbReference type="NCBI Taxonomy" id="352165"/>
    <lineage>
        <taxon>Bacteria</taxon>
        <taxon>Thermotogati</taxon>
        <taxon>Synergistota</taxon>
        <taxon>Synergistia</taxon>
        <taxon>Synergistales</taxon>
        <taxon>Dethiosulfovibrionaceae</taxon>
        <taxon>Pyramidobacter</taxon>
    </lineage>
</organism>
<keyword evidence="2" id="KW-1185">Reference proteome</keyword>
<gene>
    <name evidence="1" type="ORF">HMPREF7215_0149</name>
</gene>
<dbReference type="Proteomes" id="UP000006462">
    <property type="component" value="Unassembled WGS sequence"/>
</dbReference>
<dbReference type="EMBL" id="ADFP01000135">
    <property type="protein sequence ID" value="EFB89385.1"/>
    <property type="molecule type" value="Genomic_DNA"/>
</dbReference>